<proteinExistence type="predicted"/>
<name>A0ABR3YPD9_9PEZI</name>
<feature type="signal peptide" evidence="1">
    <location>
        <begin position="1"/>
        <end position="18"/>
    </location>
</feature>
<protein>
    <submittedName>
        <fullName evidence="2">Uncharacterized protein</fullName>
    </submittedName>
</protein>
<evidence type="ECO:0000313" key="3">
    <source>
        <dbReference type="Proteomes" id="UP001583186"/>
    </source>
</evidence>
<evidence type="ECO:0000256" key="1">
    <source>
        <dbReference type="SAM" id="SignalP"/>
    </source>
</evidence>
<reference evidence="2 3" key="1">
    <citation type="journal article" date="2024" name="IMA Fungus">
        <title>IMA Genome - F19 : A genome assembly and annotation guide to empower mycologists, including annotated draft genome sequences of Ceratocystis pirilliformis, Diaporthe australafricana, Fusarium ophioides, Paecilomyces lecythidis, and Sporothrix stenoceras.</title>
        <authorList>
            <person name="Aylward J."/>
            <person name="Wilson A.M."/>
            <person name="Visagie C.M."/>
            <person name="Spraker J."/>
            <person name="Barnes I."/>
            <person name="Buitendag C."/>
            <person name="Ceriani C."/>
            <person name="Del Mar Angel L."/>
            <person name="du Plessis D."/>
            <person name="Fuchs T."/>
            <person name="Gasser K."/>
            <person name="Kramer D."/>
            <person name="Li W."/>
            <person name="Munsamy K."/>
            <person name="Piso A."/>
            <person name="Price J.L."/>
            <person name="Sonnekus B."/>
            <person name="Thomas C."/>
            <person name="van der Nest A."/>
            <person name="van Dijk A."/>
            <person name="van Heerden A."/>
            <person name="van Vuuren N."/>
            <person name="Yilmaz N."/>
            <person name="Duong T.A."/>
            <person name="van der Merwe N.A."/>
            <person name="Wingfield M.J."/>
            <person name="Wingfield B.D."/>
        </authorList>
    </citation>
    <scope>NUCLEOTIDE SEQUENCE [LARGE SCALE GENOMIC DNA]</scope>
    <source>
        <strain evidence="2 3">CMW 5346</strain>
    </source>
</reference>
<keyword evidence="3" id="KW-1185">Reference proteome</keyword>
<comment type="caution">
    <text evidence="2">The sequence shown here is derived from an EMBL/GenBank/DDBJ whole genome shotgun (WGS) entry which is preliminary data.</text>
</comment>
<keyword evidence="1" id="KW-0732">Signal</keyword>
<feature type="chain" id="PRO_5046072002" evidence="1">
    <location>
        <begin position="19"/>
        <end position="69"/>
    </location>
</feature>
<sequence length="69" mass="8219">MKFIQILATLFLAATAHAAVADIQRGCTDRCLEESNKCARHQHREHHCEEEFHRCEERCHHEHEHEHHN</sequence>
<dbReference type="Proteomes" id="UP001583186">
    <property type="component" value="Unassembled WGS sequence"/>
</dbReference>
<organism evidence="2 3">
    <name type="scientific">Sporothrix stenoceras</name>
    <dbReference type="NCBI Taxonomy" id="5173"/>
    <lineage>
        <taxon>Eukaryota</taxon>
        <taxon>Fungi</taxon>
        <taxon>Dikarya</taxon>
        <taxon>Ascomycota</taxon>
        <taxon>Pezizomycotina</taxon>
        <taxon>Sordariomycetes</taxon>
        <taxon>Sordariomycetidae</taxon>
        <taxon>Ophiostomatales</taxon>
        <taxon>Ophiostomataceae</taxon>
        <taxon>Sporothrix</taxon>
    </lineage>
</organism>
<dbReference type="EMBL" id="JAWCUI010000077">
    <property type="protein sequence ID" value="KAL1889264.1"/>
    <property type="molecule type" value="Genomic_DNA"/>
</dbReference>
<evidence type="ECO:0000313" key="2">
    <source>
        <dbReference type="EMBL" id="KAL1889264.1"/>
    </source>
</evidence>
<accession>A0ABR3YPD9</accession>
<gene>
    <name evidence="2" type="ORF">Sste5346_009019</name>
</gene>